<sequence>MADILFGQILPTVPSNVFRFSYGSSISESEWDLDEQSFDLRGIGRHYFDNLTHNDSVRFSSNYDLYHNGSLMVDSVNTIEEWLTRFNSDYGFSLPVFGAQLIDTSKGVSPSGSYLESRDKKTTGKTFMVEYGLSNEVTLSVSVPILDSYTIDRSITDYSIKGMDDVDVLLNYHTNAKSDFYDFINSSNYSGLRPGLKDTLSDIYDKFYDKSSEFSVFWATHAGNDPLNNLLVDARFIPQDIGKDTVSLFDLVSYYYPSEQTGSGVNDVTVGATILLKGKPTWATDGKTNALYAQIFLGIPYGKTLSSFNKVGSKQFTEPKIGNGVSRWSIGVYGNSGLKGNTKGRMYFQTLIKFSTPEILNTPVGLFSGGHTNPDSITSQIGNTYKFDQGLGLFFRGGGELDMIPNQLRIRTELNYTFKGQDRFVSKDPAWDIWMQEHVGYNSSFKRMDLRAEIWLLNSISKNRIGPISFDLYAGFKNSIVAENTFDGWNVYTGITTYYQGW</sequence>
<name>A0A381T587_9ZZZZ</name>
<organism evidence="1">
    <name type="scientific">marine metagenome</name>
    <dbReference type="NCBI Taxonomy" id="408172"/>
    <lineage>
        <taxon>unclassified sequences</taxon>
        <taxon>metagenomes</taxon>
        <taxon>ecological metagenomes</taxon>
    </lineage>
</organism>
<evidence type="ECO:0000313" key="1">
    <source>
        <dbReference type="EMBL" id="SVA11335.1"/>
    </source>
</evidence>
<gene>
    <name evidence="1" type="ORF">METZ01_LOCUS64189</name>
</gene>
<protein>
    <submittedName>
        <fullName evidence="1">Uncharacterized protein</fullName>
    </submittedName>
</protein>
<proteinExistence type="predicted"/>
<dbReference type="AlphaFoldDB" id="A0A381T587"/>
<accession>A0A381T587</accession>
<dbReference type="EMBL" id="UINC01004044">
    <property type="protein sequence ID" value="SVA11335.1"/>
    <property type="molecule type" value="Genomic_DNA"/>
</dbReference>
<reference evidence="1" key="1">
    <citation type="submission" date="2018-05" db="EMBL/GenBank/DDBJ databases">
        <authorList>
            <person name="Lanie J.A."/>
            <person name="Ng W.-L."/>
            <person name="Kazmierczak K.M."/>
            <person name="Andrzejewski T.M."/>
            <person name="Davidsen T.M."/>
            <person name="Wayne K.J."/>
            <person name="Tettelin H."/>
            <person name="Glass J.I."/>
            <person name="Rusch D."/>
            <person name="Podicherti R."/>
            <person name="Tsui H.-C.T."/>
            <person name="Winkler M.E."/>
        </authorList>
    </citation>
    <scope>NUCLEOTIDE SEQUENCE</scope>
</reference>